<protein>
    <submittedName>
        <fullName evidence="2">Uncharacterized protein</fullName>
    </submittedName>
</protein>
<organism evidence="2 3">
    <name type="scientific">Cuculus canorus</name>
    <name type="common">Common cuckoo</name>
    <dbReference type="NCBI Taxonomy" id="55661"/>
    <lineage>
        <taxon>Eukaryota</taxon>
        <taxon>Metazoa</taxon>
        <taxon>Chordata</taxon>
        <taxon>Craniata</taxon>
        <taxon>Vertebrata</taxon>
        <taxon>Euteleostomi</taxon>
        <taxon>Archelosauria</taxon>
        <taxon>Archosauria</taxon>
        <taxon>Dinosauria</taxon>
        <taxon>Saurischia</taxon>
        <taxon>Theropoda</taxon>
        <taxon>Coelurosauria</taxon>
        <taxon>Aves</taxon>
        <taxon>Neognathae</taxon>
        <taxon>Neoaves</taxon>
        <taxon>Otidimorphae</taxon>
        <taxon>Cuculiformes</taxon>
        <taxon>Cuculidae</taxon>
        <taxon>Cuculus</taxon>
    </lineage>
</organism>
<dbReference type="STRING" id="55661.A0A091GJ74"/>
<feature type="region of interest" description="Disordered" evidence="1">
    <location>
        <begin position="60"/>
        <end position="88"/>
    </location>
</feature>
<accession>A0A091GJ74</accession>
<dbReference type="AlphaFoldDB" id="A0A091GJ74"/>
<sequence>LPAVTFVSALVSTPHPTAGGRHDPLLVLDGYENDGIRLKCFSERLLSEVQVLWTDGRGDNITATPLTTGTTTATASSSVLLKPGAGNS</sequence>
<feature type="compositionally biased region" description="Low complexity" evidence="1">
    <location>
        <begin position="62"/>
        <end position="81"/>
    </location>
</feature>
<dbReference type="Proteomes" id="UP000053760">
    <property type="component" value="Unassembled WGS sequence"/>
</dbReference>
<evidence type="ECO:0000256" key="1">
    <source>
        <dbReference type="SAM" id="MobiDB-lite"/>
    </source>
</evidence>
<name>A0A091GJ74_CUCCA</name>
<dbReference type="Gene3D" id="2.60.40.10">
    <property type="entry name" value="Immunoglobulins"/>
    <property type="match status" value="1"/>
</dbReference>
<feature type="non-terminal residue" evidence="2">
    <location>
        <position position="88"/>
    </location>
</feature>
<feature type="non-terminal residue" evidence="2">
    <location>
        <position position="1"/>
    </location>
</feature>
<gene>
    <name evidence="2" type="ORF">N303_13488</name>
</gene>
<evidence type="ECO:0000313" key="3">
    <source>
        <dbReference type="Proteomes" id="UP000053760"/>
    </source>
</evidence>
<dbReference type="EMBL" id="KL448288">
    <property type="protein sequence ID" value="KFO82028.1"/>
    <property type="molecule type" value="Genomic_DNA"/>
</dbReference>
<proteinExistence type="predicted"/>
<reference evidence="2 3" key="1">
    <citation type="submission" date="2014-04" db="EMBL/GenBank/DDBJ databases">
        <title>Genome evolution of avian class.</title>
        <authorList>
            <person name="Zhang G."/>
            <person name="Li C."/>
        </authorList>
    </citation>
    <scope>NUCLEOTIDE SEQUENCE [LARGE SCALE GENOMIC DNA]</scope>
    <source>
        <strain evidence="2">BGI_N303</strain>
    </source>
</reference>
<evidence type="ECO:0000313" key="2">
    <source>
        <dbReference type="EMBL" id="KFO82028.1"/>
    </source>
</evidence>
<keyword evidence="3" id="KW-1185">Reference proteome</keyword>
<dbReference type="InterPro" id="IPR013783">
    <property type="entry name" value="Ig-like_fold"/>
</dbReference>